<dbReference type="Proteomes" id="UP000824134">
    <property type="component" value="Unassembled WGS sequence"/>
</dbReference>
<accession>A0A9D2CQ66</accession>
<keyword evidence="1" id="KW-0472">Membrane</keyword>
<organism evidence="2 3">
    <name type="scientific">Candidatus Rothia avicola</name>
    <dbReference type="NCBI Taxonomy" id="2840478"/>
    <lineage>
        <taxon>Bacteria</taxon>
        <taxon>Bacillati</taxon>
        <taxon>Actinomycetota</taxon>
        <taxon>Actinomycetes</taxon>
        <taxon>Micrococcales</taxon>
        <taxon>Micrococcaceae</taxon>
        <taxon>Rothia</taxon>
    </lineage>
</organism>
<protein>
    <submittedName>
        <fullName evidence="2">Uncharacterized protein</fullName>
    </submittedName>
</protein>
<reference evidence="2" key="1">
    <citation type="journal article" date="2021" name="PeerJ">
        <title>Extensive microbial diversity within the chicken gut microbiome revealed by metagenomics and culture.</title>
        <authorList>
            <person name="Gilroy R."/>
            <person name="Ravi A."/>
            <person name="Getino M."/>
            <person name="Pursley I."/>
            <person name="Horton D.L."/>
            <person name="Alikhan N.F."/>
            <person name="Baker D."/>
            <person name="Gharbi K."/>
            <person name="Hall N."/>
            <person name="Watson M."/>
            <person name="Adriaenssens E.M."/>
            <person name="Foster-Nyarko E."/>
            <person name="Jarju S."/>
            <person name="Secka A."/>
            <person name="Antonio M."/>
            <person name="Oren A."/>
            <person name="Chaudhuri R.R."/>
            <person name="La Ragione R."/>
            <person name="Hildebrand F."/>
            <person name="Pallen M.J."/>
        </authorList>
    </citation>
    <scope>NUCLEOTIDE SEQUENCE</scope>
    <source>
        <strain evidence="2">ChiHjej12B11-9195</strain>
    </source>
</reference>
<sequence length="47" mass="5319">MNLLFTALMVVMVMMLVMSLGAFYVHLTRSVRAFRAGYEGVEYDLTA</sequence>
<keyword evidence="1" id="KW-1133">Transmembrane helix</keyword>
<keyword evidence="1" id="KW-0812">Transmembrane</keyword>
<evidence type="ECO:0000313" key="2">
    <source>
        <dbReference type="EMBL" id="HIY95759.1"/>
    </source>
</evidence>
<evidence type="ECO:0000313" key="3">
    <source>
        <dbReference type="Proteomes" id="UP000824134"/>
    </source>
</evidence>
<comment type="caution">
    <text evidence="2">The sequence shown here is derived from an EMBL/GenBank/DDBJ whole genome shotgun (WGS) entry which is preliminary data.</text>
</comment>
<dbReference type="EMBL" id="DXCN01000069">
    <property type="protein sequence ID" value="HIY95759.1"/>
    <property type="molecule type" value="Genomic_DNA"/>
</dbReference>
<name>A0A9D2CQ66_9MICC</name>
<proteinExistence type="predicted"/>
<gene>
    <name evidence="2" type="ORF">H9821_08920</name>
</gene>
<feature type="transmembrane region" description="Helical" evidence="1">
    <location>
        <begin position="6"/>
        <end position="25"/>
    </location>
</feature>
<evidence type="ECO:0000256" key="1">
    <source>
        <dbReference type="SAM" id="Phobius"/>
    </source>
</evidence>
<dbReference type="AlphaFoldDB" id="A0A9D2CQ66"/>
<reference evidence="2" key="2">
    <citation type="submission" date="2021-04" db="EMBL/GenBank/DDBJ databases">
        <authorList>
            <person name="Gilroy R."/>
        </authorList>
    </citation>
    <scope>NUCLEOTIDE SEQUENCE</scope>
    <source>
        <strain evidence="2">ChiHjej12B11-9195</strain>
    </source>
</reference>